<evidence type="ECO:0000313" key="8">
    <source>
        <dbReference type="EMBL" id="EEA85804.1"/>
    </source>
</evidence>
<keyword evidence="6" id="KW-0411">Iron-sulfur</keyword>
<dbReference type="eggNOG" id="COG0437">
    <property type="taxonomic scope" value="Bacteria"/>
</dbReference>
<proteinExistence type="predicted"/>
<accession>B6FXF4</accession>
<dbReference type="PANTHER" id="PTHR43545:SF6">
    <property type="entry name" value="FORMATE DEHYDROGENASE, NITRATE-INDUCIBLE, IRON-SULFUR SUBUNIT"/>
    <property type="match status" value="1"/>
</dbReference>
<evidence type="ECO:0000313" key="9">
    <source>
        <dbReference type="Proteomes" id="UP000003178"/>
    </source>
</evidence>
<reference evidence="8 9" key="2">
    <citation type="submission" date="2008-10" db="EMBL/GenBank/DDBJ databases">
        <title>Draft genome sequence of Clostridium hiranonis (DSM 13275).</title>
        <authorList>
            <person name="Sudarsanam P."/>
            <person name="Ley R."/>
            <person name="Guruge J."/>
            <person name="Turnbaugh P.J."/>
            <person name="Mahowald M."/>
            <person name="Liep D."/>
            <person name="Gordon J."/>
        </authorList>
    </citation>
    <scope>NUCLEOTIDE SEQUENCE [LARGE SCALE GENOMIC DNA]</scope>
    <source>
        <strain evidence="8 9">DSM 13275</strain>
    </source>
</reference>
<dbReference type="SUPFAM" id="SSF54862">
    <property type="entry name" value="4Fe-4S ferredoxins"/>
    <property type="match status" value="1"/>
</dbReference>
<dbReference type="GO" id="GO:0030313">
    <property type="term" value="C:cell envelope"/>
    <property type="evidence" value="ECO:0007669"/>
    <property type="project" value="UniProtKB-SubCell"/>
</dbReference>
<keyword evidence="9" id="KW-1185">Reference proteome</keyword>
<dbReference type="InterPro" id="IPR017900">
    <property type="entry name" value="4Fe4S_Fe_S_CS"/>
</dbReference>
<dbReference type="GO" id="GO:0051539">
    <property type="term" value="F:4 iron, 4 sulfur cluster binding"/>
    <property type="evidence" value="ECO:0007669"/>
    <property type="project" value="UniProtKB-KW"/>
</dbReference>
<organism evidence="8 9">
    <name type="scientific">Peptacetobacter hiranonis (strain DSM 13275 / JCM 10541 / KCTC 15199 / TO-931)</name>
    <name type="common">Clostridium hiranonis</name>
    <dbReference type="NCBI Taxonomy" id="500633"/>
    <lineage>
        <taxon>Bacteria</taxon>
        <taxon>Bacillati</taxon>
        <taxon>Bacillota</taxon>
        <taxon>Clostridia</taxon>
        <taxon>Peptostreptococcales</taxon>
        <taxon>Peptostreptococcaceae</taxon>
        <taxon>Peptacetobacter</taxon>
    </lineage>
</organism>
<dbReference type="PANTHER" id="PTHR43545">
    <property type="entry name" value="FORMATE DEHYDROGENASE, NITRATE-INDUCIBLE, IRON-SULFUR SUBUNIT"/>
    <property type="match status" value="1"/>
</dbReference>
<evidence type="ECO:0000259" key="7">
    <source>
        <dbReference type="PROSITE" id="PS51379"/>
    </source>
</evidence>
<keyword evidence="3" id="KW-0479">Metal-binding</keyword>
<dbReference type="Pfam" id="PF13247">
    <property type="entry name" value="Fer4_11"/>
    <property type="match status" value="1"/>
</dbReference>
<dbReference type="Gene3D" id="3.30.70.20">
    <property type="match status" value="2"/>
</dbReference>
<dbReference type="HOGENOM" id="CLU_043374_3_1_9"/>
<evidence type="ECO:0000256" key="6">
    <source>
        <dbReference type="ARBA" id="ARBA00023014"/>
    </source>
</evidence>
<dbReference type="AlphaFoldDB" id="B6FXF4"/>
<dbReference type="STRING" id="500633.CLOHIR_00553"/>
<dbReference type="InterPro" id="IPR051555">
    <property type="entry name" value="FDH_Electron_Transfer_Unit"/>
</dbReference>
<dbReference type="PROSITE" id="PS00198">
    <property type="entry name" value="4FE4S_FER_1"/>
    <property type="match status" value="1"/>
</dbReference>
<evidence type="ECO:0000256" key="2">
    <source>
        <dbReference type="ARBA" id="ARBA00022485"/>
    </source>
</evidence>
<comment type="caution">
    <text evidence="8">The sequence shown here is derived from an EMBL/GenBank/DDBJ whole genome shotgun (WGS) entry which is preliminary data.</text>
</comment>
<evidence type="ECO:0000256" key="4">
    <source>
        <dbReference type="ARBA" id="ARBA00022737"/>
    </source>
</evidence>
<reference evidence="8 9" key="1">
    <citation type="submission" date="2008-09" db="EMBL/GenBank/DDBJ databases">
        <authorList>
            <person name="Fulton L."/>
            <person name="Clifton S."/>
            <person name="Fulton B."/>
            <person name="Xu J."/>
            <person name="Minx P."/>
            <person name="Pepin K.H."/>
            <person name="Johnson M."/>
            <person name="Thiruvilangam P."/>
            <person name="Bhonagiri V."/>
            <person name="Nash W.E."/>
            <person name="Mardis E.R."/>
            <person name="Wilson R.K."/>
        </authorList>
    </citation>
    <scope>NUCLEOTIDE SEQUENCE [LARGE SCALE GENOMIC DNA]</scope>
    <source>
        <strain evidence="8 9">DSM 13275</strain>
    </source>
</reference>
<dbReference type="InterPro" id="IPR017896">
    <property type="entry name" value="4Fe4S_Fe-S-bd"/>
</dbReference>
<evidence type="ECO:0000256" key="1">
    <source>
        <dbReference type="ARBA" id="ARBA00004196"/>
    </source>
</evidence>
<dbReference type="Proteomes" id="UP000003178">
    <property type="component" value="Unassembled WGS sequence"/>
</dbReference>
<dbReference type="PROSITE" id="PS51379">
    <property type="entry name" value="4FE4S_FER_2"/>
    <property type="match status" value="1"/>
</dbReference>
<sequence length="135" mass="14984">MDLCNACFKCHAACAKVHSDKEGLSCRKMKRVENPVTNSFRLITESCRHCEDPTCMNNCSHDVFSVDPETGFVLTNDENCIGCQICSFVCPFDVPKFLNEKIVKCDGCNDRVKAGLLPACVEACESHALRLIDCK</sequence>
<protein>
    <submittedName>
        <fullName evidence="8">4Fe-4S binding domain protein</fullName>
    </submittedName>
</protein>
<gene>
    <name evidence="8" type="ORF">CLOHIR_00553</name>
</gene>
<keyword evidence="5" id="KW-0408">Iron</keyword>
<dbReference type="EMBL" id="ABWP01000020">
    <property type="protein sequence ID" value="EEA85804.1"/>
    <property type="molecule type" value="Genomic_DNA"/>
</dbReference>
<keyword evidence="2" id="KW-0004">4Fe-4S</keyword>
<feature type="domain" description="4Fe-4S ferredoxin-type" evidence="7">
    <location>
        <begin position="71"/>
        <end position="100"/>
    </location>
</feature>
<evidence type="ECO:0000256" key="3">
    <source>
        <dbReference type="ARBA" id="ARBA00022723"/>
    </source>
</evidence>
<dbReference type="GO" id="GO:0046872">
    <property type="term" value="F:metal ion binding"/>
    <property type="evidence" value="ECO:0007669"/>
    <property type="project" value="UniProtKB-KW"/>
</dbReference>
<keyword evidence="4" id="KW-0677">Repeat</keyword>
<comment type="subcellular location">
    <subcellularLocation>
        <location evidence="1">Cell envelope</location>
    </subcellularLocation>
</comment>
<name>B6FXF4_PEPHT</name>
<evidence type="ECO:0000256" key="5">
    <source>
        <dbReference type="ARBA" id="ARBA00023004"/>
    </source>
</evidence>